<dbReference type="EMBL" id="WNLA01000001">
    <property type="protein sequence ID" value="MTW00811.1"/>
    <property type="molecule type" value="Genomic_DNA"/>
</dbReference>
<dbReference type="InterPro" id="IPR039448">
    <property type="entry name" value="Beta_helix"/>
</dbReference>
<dbReference type="AlphaFoldDB" id="A0A6L6PUA0"/>
<keyword evidence="4" id="KW-1185">Reference proteome</keyword>
<dbReference type="SUPFAM" id="SSF51126">
    <property type="entry name" value="Pectin lyase-like"/>
    <property type="match status" value="1"/>
</dbReference>
<evidence type="ECO:0000313" key="3">
    <source>
        <dbReference type="EMBL" id="MTW00811.1"/>
    </source>
</evidence>
<evidence type="ECO:0000313" key="4">
    <source>
        <dbReference type="Proteomes" id="UP000484015"/>
    </source>
</evidence>
<accession>A0A6L6PUA0</accession>
<dbReference type="InterPro" id="IPR012334">
    <property type="entry name" value="Pectin_lyas_fold"/>
</dbReference>
<dbReference type="RefSeq" id="WP_155437210.1">
    <property type="nucleotide sequence ID" value="NZ_WNLA01000001.1"/>
</dbReference>
<feature type="chain" id="PRO_5026937727" description="Right handed beta helix domain-containing protein" evidence="1">
    <location>
        <begin position="26"/>
        <end position="402"/>
    </location>
</feature>
<dbReference type="Gene3D" id="2.160.20.10">
    <property type="entry name" value="Single-stranded right-handed beta-helix, Pectin lyase-like"/>
    <property type="match status" value="1"/>
</dbReference>
<name>A0A6L6PUA0_9BURK</name>
<organism evidence="3 4">
    <name type="scientific">Pseudoduganella ginsengisoli</name>
    <dbReference type="NCBI Taxonomy" id="1462440"/>
    <lineage>
        <taxon>Bacteria</taxon>
        <taxon>Pseudomonadati</taxon>
        <taxon>Pseudomonadota</taxon>
        <taxon>Betaproteobacteria</taxon>
        <taxon>Burkholderiales</taxon>
        <taxon>Oxalobacteraceae</taxon>
        <taxon>Telluria group</taxon>
        <taxon>Pseudoduganella</taxon>
    </lineage>
</organism>
<dbReference type="SMART" id="SM00710">
    <property type="entry name" value="PbH1"/>
    <property type="match status" value="5"/>
</dbReference>
<dbReference type="Proteomes" id="UP000484015">
    <property type="component" value="Unassembled WGS sequence"/>
</dbReference>
<keyword evidence="1" id="KW-0732">Signal</keyword>
<reference evidence="3 4" key="1">
    <citation type="submission" date="2019-11" db="EMBL/GenBank/DDBJ databases">
        <title>Type strains purchased from KCTC, JCM and DSMZ.</title>
        <authorList>
            <person name="Lu H."/>
        </authorList>
    </citation>
    <scope>NUCLEOTIDE SEQUENCE [LARGE SCALE GENOMIC DNA]</scope>
    <source>
        <strain evidence="3 4">KCTC 42409</strain>
    </source>
</reference>
<dbReference type="OrthoDB" id="7556970at2"/>
<protein>
    <recommendedName>
        <fullName evidence="2">Right handed beta helix domain-containing protein</fullName>
    </recommendedName>
</protein>
<comment type="caution">
    <text evidence="3">The sequence shown here is derived from an EMBL/GenBank/DDBJ whole genome shotgun (WGS) entry which is preliminary data.</text>
</comment>
<evidence type="ECO:0000256" key="1">
    <source>
        <dbReference type="SAM" id="SignalP"/>
    </source>
</evidence>
<evidence type="ECO:0000259" key="2">
    <source>
        <dbReference type="Pfam" id="PF13229"/>
    </source>
</evidence>
<gene>
    <name evidence="3" type="ORF">GM668_01790</name>
</gene>
<dbReference type="InterPro" id="IPR011050">
    <property type="entry name" value="Pectin_lyase_fold/virulence"/>
</dbReference>
<dbReference type="InterPro" id="IPR006626">
    <property type="entry name" value="PbH1"/>
</dbReference>
<dbReference type="Pfam" id="PF13229">
    <property type="entry name" value="Beta_helix"/>
    <property type="match status" value="1"/>
</dbReference>
<sequence>MHILNKLSRKLPWFPLILLCHNALAVEVCPGQQADATGAAPAAAAIQACINQAGAGGTLELPKGTYLLDQQLKITFPFTLRTQGLAGVHATCTLDTECATLKAAPGFSAPHGLVSVGADDQHVNHVTLDHVTLDGNRAARLTGTAHEQCLKGGHGNAYGFNARMKNCTNCTMTYSASMNALCGTGMEWWGDHATIENNAFINNGNRRIVLEWADGLSMHLSNHTVVRGNRFTDNSDIGLIFFGSSHSVVENNVIRQEKMPAFAGLMLDSLDTGDFTDTTVSGNIIDCAPGMCDFGVNIGPRPWYPENLELVGGTVTGNTVRGGLIGMNVAGIRKTGQAMYIGGNFFEGKWNKAAVKCFKPILSVVSVPLSRDPKFAPVKWGRNFQNNVEINPLVQSTDHCIN</sequence>
<proteinExistence type="predicted"/>
<feature type="signal peptide" evidence="1">
    <location>
        <begin position="1"/>
        <end position="25"/>
    </location>
</feature>
<feature type="domain" description="Right handed beta helix" evidence="2">
    <location>
        <begin position="165"/>
        <end position="271"/>
    </location>
</feature>